<dbReference type="OrthoDB" id="9795206at2"/>
<evidence type="ECO:0000259" key="1">
    <source>
        <dbReference type="PROSITE" id="PS51186"/>
    </source>
</evidence>
<proteinExistence type="predicted"/>
<dbReference type="PANTHER" id="PTHR43415">
    <property type="entry name" value="SPERMIDINE N(1)-ACETYLTRANSFERASE"/>
    <property type="match status" value="1"/>
</dbReference>
<dbReference type="PROSITE" id="PS51186">
    <property type="entry name" value="GNAT"/>
    <property type="match status" value="2"/>
</dbReference>
<dbReference type="CDD" id="cd04301">
    <property type="entry name" value="NAT_SF"/>
    <property type="match status" value="2"/>
</dbReference>
<organism evidence="2 3">
    <name type="scientific">Aneurinibacillus migulanus</name>
    <name type="common">Bacillus migulanus</name>
    <dbReference type="NCBI Taxonomy" id="47500"/>
    <lineage>
        <taxon>Bacteria</taxon>
        <taxon>Bacillati</taxon>
        <taxon>Bacillota</taxon>
        <taxon>Bacilli</taxon>
        <taxon>Bacillales</taxon>
        <taxon>Paenibacillaceae</taxon>
        <taxon>Aneurinibacillus group</taxon>
        <taxon>Aneurinibacillus</taxon>
    </lineage>
</organism>
<dbReference type="InterPro" id="IPR016181">
    <property type="entry name" value="Acyl_CoA_acyltransferase"/>
</dbReference>
<dbReference type="Proteomes" id="UP000182836">
    <property type="component" value="Unassembled WGS sequence"/>
</dbReference>
<dbReference type="PANTHER" id="PTHR43415:SF3">
    <property type="entry name" value="GNAT-FAMILY ACETYLTRANSFERASE"/>
    <property type="match status" value="1"/>
</dbReference>
<sequence>MEYKLGNGAAITIQKGKTEDAEAYVVYLKKISEESDFLTFGAGELTMTVEEQRRRMQDFLDASTDLCLLAKLKGEIVGNLTFRSGKRSRTAHAGEFGVSVRQKFQGLGIGEKLISCLLDWARENGRTRKINLRVRSDHNRAIRLYRKLGFKEEGRLEREFCINGIFFDALAMGIKVEEKKLITDKKQGDIIYQLGNIRMRHTTENDLDFVLSTEQSEENSRFIIPWSMEKHASTFEDGDMIHAVLESPDETGIVGYAILSGLHNPNDSVELTRIVITEKGKGWGKKALHLIKEWVFEEREARRLWLDVKEYNTRARHVYEAEGFIVEGILRDCLKTDGEYESLVLMSMLAHEYADWKKKG</sequence>
<dbReference type="GeneID" id="87589824"/>
<dbReference type="Gene3D" id="3.40.630.30">
    <property type="match status" value="2"/>
</dbReference>
<dbReference type="AlphaFoldDB" id="A0A1G8S759"/>
<dbReference type="EMBL" id="FNED01000014">
    <property type="protein sequence ID" value="SDJ24510.1"/>
    <property type="molecule type" value="Genomic_DNA"/>
</dbReference>
<dbReference type="RefSeq" id="WP_080787597.1">
    <property type="nucleotide sequence ID" value="NZ_BJOA01000064.1"/>
</dbReference>
<reference evidence="2 3" key="1">
    <citation type="submission" date="2016-10" db="EMBL/GenBank/DDBJ databases">
        <authorList>
            <person name="de Groot N.N."/>
        </authorList>
    </citation>
    <scope>NUCLEOTIDE SEQUENCE [LARGE SCALE GENOMIC DNA]</scope>
    <source>
        <strain evidence="2 3">DSM 2895</strain>
    </source>
</reference>
<dbReference type="Pfam" id="PF00583">
    <property type="entry name" value="Acetyltransf_1"/>
    <property type="match status" value="2"/>
</dbReference>
<evidence type="ECO:0000313" key="3">
    <source>
        <dbReference type="Proteomes" id="UP000182836"/>
    </source>
</evidence>
<keyword evidence="2" id="KW-0808">Transferase</keyword>
<gene>
    <name evidence="2" type="ORF">SAMN04487909_11464</name>
</gene>
<name>A0A1G8S759_ANEMI</name>
<evidence type="ECO:0000313" key="2">
    <source>
        <dbReference type="EMBL" id="SDJ24510.1"/>
    </source>
</evidence>
<dbReference type="SUPFAM" id="SSF55729">
    <property type="entry name" value="Acyl-CoA N-acyltransferases (Nat)"/>
    <property type="match status" value="2"/>
</dbReference>
<dbReference type="InterPro" id="IPR000182">
    <property type="entry name" value="GNAT_dom"/>
</dbReference>
<feature type="domain" description="N-acetyltransferase" evidence="1">
    <location>
        <begin position="26"/>
        <end position="177"/>
    </location>
</feature>
<dbReference type="GO" id="GO:0016747">
    <property type="term" value="F:acyltransferase activity, transferring groups other than amino-acyl groups"/>
    <property type="evidence" value="ECO:0007669"/>
    <property type="project" value="InterPro"/>
</dbReference>
<accession>A0A1G8S759</accession>
<feature type="domain" description="N-acetyltransferase" evidence="1">
    <location>
        <begin position="197"/>
        <end position="351"/>
    </location>
</feature>
<protein>
    <submittedName>
        <fullName evidence="2">Protein N-acetyltransferase, RimJ/RimL family</fullName>
    </submittedName>
</protein>